<evidence type="ECO:0000256" key="1">
    <source>
        <dbReference type="SAM" id="MobiDB-lite"/>
    </source>
</evidence>
<protein>
    <submittedName>
        <fullName evidence="2">Uncharacterized protein</fullName>
    </submittedName>
</protein>
<dbReference type="PANTHER" id="PTHR23005">
    <property type="entry name" value="RETINITIS PIGMENTOSA 1 PROTEIN"/>
    <property type="match status" value="1"/>
</dbReference>
<dbReference type="AlphaFoldDB" id="A0A9N7TJS9"/>
<feature type="compositionally biased region" description="Acidic residues" evidence="1">
    <location>
        <begin position="549"/>
        <end position="559"/>
    </location>
</feature>
<feature type="region of interest" description="Disordered" evidence="1">
    <location>
        <begin position="1070"/>
        <end position="1094"/>
    </location>
</feature>
<feature type="compositionally biased region" description="Acidic residues" evidence="1">
    <location>
        <begin position="650"/>
        <end position="680"/>
    </location>
</feature>
<feature type="compositionally biased region" description="Basic and acidic residues" evidence="1">
    <location>
        <begin position="707"/>
        <end position="720"/>
    </location>
</feature>
<feature type="compositionally biased region" description="Acidic residues" evidence="1">
    <location>
        <begin position="742"/>
        <end position="754"/>
    </location>
</feature>
<feature type="compositionally biased region" description="Basic and acidic residues" evidence="1">
    <location>
        <begin position="462"/>
        <end position="480"/>
    </location>
</feature>
<evidence type="ECO:0000313" key="2">
    <source>
        <dbReference type="EMBL" id="CAB1414141.1"/>
    </source>
</evidence>
<feature type="compositionally biased region" description="Acidic residues" evidence="1">
    <location>
        <begin position="691"/>
        <end position="706"/>
    </location>
</feature>
<feature type="region of interest" description="Disordered" evidence="1">
    <location>
        <begin position="1018"/>
        <end position="1037"/>
    </location>
</feature>
<feature type="compositionally biased region" description="Basic and acidic residues" evidence="1">
    <location>
        <begin position="681"/>
        <end position="690"/>
    </location>
</feature>
<dbReference type="EMBL" id="CADEAL010000090">
    <property type="protein sequence ID" value="CAB1414141.1"/>
    <property type="molecule type" value="Genomic_DNA"/>
</dbReference>
<dbReference type="GO" id="GO:0005930">
    <property type="term" value="C:axoneme"/>
    <property type="evidence" value="ECO:0007669"/>
    <property type="project" value="TreeGrafter"/>
</dbReference>
<dbReference type="PANTHER" id="PTHR23005:SF4">
    <property type="entry name" value="OXYGEN-REGULATED PROTEIN 1"/>
    <property type="match status" value="1"/>
</dbReference>
<feature type="compositionally biased region" description="Acidic residues" evidence="1">
    <location>
        <begin position="603"/>
        <end position="641"/>
    </location>
</feature>
<evidence type="ECO:0000313" key="3">
    <source>
        <dbReference type="Proteomes" id="UP001153269"/>
    </source>
</evidence>
<feature type="compositionally biased region" description="Polar residues" evidence="1">
    <location>
        <begin position="935"/>
        <end position="945"/>
    </location>
</feature>
<dbReference type="Proteomes" id="UP001153269">
    <property type="component" value="Unassembled WGS sequence"/>
</dbReference>
<gene>
    <name evidence="2" type="ORF">PLEPLA_LOCUS1846</name>
</gene>
<feature type="compositionally biased region" description="Acidic residues" evidence="1">
    <location>
        <begin position="481"/>
        <end position="542"/>
    </location>
</feature>
<feature type="compositionally biased region" description="Polar residues" evidence="1">
    <location>
        <begin position="1070"/>
        <end position="1079"/>
    </location>
</feature>
<feature type="region of interest" description="Disordered" evidence="1">
    <location>
        <begin position="325"/>
        <end position="856"/>
    </location>
</feature>
<sequence>MPSLNPTPSEIHQYVENWLETVGQEQAPYTEAIPEDSEPPSTVMFQIGGGSESDEKNGHQNDLAEYIPLSGDNVKKSASCLMVPLYKGEAEASLLHSVSMPSVRVDPGYQDNQLRAHKSAEAIDPTGCESTSTTSNILTPKENLTPVLRKLCSSIQNIRRASDTNTTYNLEKSNSLPDFSTQVASVFGSSCKAFLSFLSVMTLRDDPAGSAPNVCDQSRSTSEAMLMMQSLMKISAIEDKEELSVSLTNLQSSTSSLFRERWKNFQILRERLESEPLSPKVSETEFALDLDSEGGDIFENEHLTLDELMEELNMPQDLRSEISSTIHQDRSFYAPEESTMVETERNQSDSEEDLEKFVDESNDEAKSTDPDDARVEENFAERKMDNDDGDRKSDQQADEVQEMGSDLKDSEVSQTEQDEAMKDEEDKDKVEEDREDKKAGEDGEMNETNDDGEEEAAMEDVEGQKAEKESVEESVEKEKEGTEEEMTGDEDEEMEKLEEGGEGVVEETVEGLLDEEDPEEREYNSIEETEEREGVDETEEEERGGTDRVEEEADEEEIWDEGKQVKAEEGEDHKEKDENIVEEQKEEEEEEEEVIEGQAVTEYDVEEELEKVIEETEEDEEVENILDIEEEVDVVSEDFKEEADKVREEKDEEEEVDNVTEEVDEEEDEEDNEEDEEEEEKERNLVCRESNEEEEEDNEEEEEAEEKEEKERNLVCRERNEEEEEEEDDGAEVEEERVITDESVEENEVQEFETEVEKKENEGSDQVEKQESKEEVEEGHVSEDADSFEDDTSNNLLEEASYLQQSSHEQANAECDSESPTQYSSEGQCEFTKGSGTDNEPETDEGGERREKNSLIHPVEISQELLDFVNSALQSSSLTFSYDARGNIRIETDHARVVQTMPTLFPNRRKDSSYGLKRLPSPNTSDLSDYRPETSESGGYKTQESVDLVSESGDEASERSSPALTPENDLLSRASTAEVLQSSRIKSEESFSSNDSGTKASKEDLSYFSAASSLKADVEAAPEATQPVSLSSEKDTGDGVLIDQGRWLLKENHLIRKSPPVALGMYGNMDSTSTDTAQENAGEDSPLHHKTQPNPLVDISSSELEDMAKPPTPKCTYYNMPHGSDSDPFLDNYSVHSVKKDTSSGMGRSFRVSPSRRRVSVICSCLSVRMMLSEADGHM</sequence>
<feature type="region of interest" description="Disordered" evidence="1">
    <location>
        <begin position="901"/>
        <end position="1001"/>
    </location>
</feature>
<dbReference type="GO" id="GO:0060041">
    <property type="term" value="P:retina development in camera-type eye"/>
    <property type="evidence" value="ECO:0007669"/>
    <property type="project" value="TreeGrafter"/>
</dbReference>
<organism evidence="2 3">
    <name type="scientific">Pleuronectes platessa</name>
    <name type="common">European plaice</name>
    <dbReference type="NCBI Taxonomy" id="8262"/>
    <lineage>
        <taxon>Eukaryota</taxon>
        <taxon>Metazoa</taxon>
        <taxon>Chordata</taxon>
        <taxon>Craniata</taxon>
        <taxon>Vertebrata</taxon>
        <taxon>Euteleostomi</taxon>
        <taxon>Actinopterygii</taxon>
        <taxon>Neopterygii</taxon>
        <taxon>Teleostei</taxon>
        <taxon>Neoteleostei</taxon>
        <taxon>Acanthomorphata</taxon>
        <taxon>Carangaria</taxon>
        <taxon>Pleuronectiformes</taxon>
        <taxon>Pleuronectoidei</taxon>
        <taxon>Pleuronectidae</taxon>
        <taxon>Pleuronectes</taxon>
    </lineage>
</organism>
<feature type="compositionally biased region" description="Polar residues" evidence="1">
    <location>
        <begin position="818"/>
        <end position="827"/>
    </location>
</feature>
<feature type="compositionally biased region" description="Basic and acidic residues" evidence="1">
    <location>
        <begin position="355"/>
        <end position="395"/>
    </location>
</feature>
<feature type="compositionally biased region" description="Acidic residues" evidence="1">
    <location>
        <begin position="442"/>
        <end position="461"/>
    </location>
</feature>
<comment type="caution">
    <text evidence="2">The sequence shown here is derived from an EMBL/GenBank/DDBJ whole genome shotgun (WGS) entry which is preliminary data.</text>
</comment>
<keyword evidence="3" id="KW-1185">Reference proteome</keyword>
<dbReference type="GO" id="GO:0035082">
    <property type="term" value="P:axoneme assembly"/>
    <property type="evidence" value="ECO:0007669"/>
    <property type="project" value="TreeGrafter"/>
</dbReference>
<feature type="compositionally biased region" description="Acidic residues" evidence="1">
    <location>
        <begin position="416"/>
        <end position="426"/>
    </location>
</feature>
<name>A0A9N7TJS9_PLEPL</name>
<dbReference type="GO" id="GO:0042461">
    <property type="term" value="P:photoreceptor cell development"/>
    <property type="evidence" value="ECO:0007669"/>
    <property type="project" value="TreeGrafter"/>
</dbReference>
<feature type="compositionally biased region" description="Basic and acidic residues" evidence="1">
    <location>
        <begin position="560"/>
        <end position="583"/>
    </location>
</feature>
<feature type="compositionally biased region" description="Basic and acidic residues" evidence="1">
    <location>
        <begin position="427"/>
        <end position="441"/>
    </location>
</feature>
<feature type="compositionally biased region" description="Basic and acidic residues" evidence="1">
    <location>
        <begin position="755"/>
        <end position="783"/>
    </location>
</feature>
<accession>A0A9N7TJS9</accession>
<feature type="compositionally biased region" description="Acidic residues" evidence="1">
    <location>
        <begin position="721"/>
        <end position="735"/>
    </location>
</feature>
<proteinExistence type="predicted"/>
<feature type="compositionally biased region" description="Acidic residues" evidence="1">
    <location>
        <begin position="584"/>
        <end position="595"/>
    </location>
</feature>
<reference evidence="2" key="1">
    <citation type="submission" date="2020-03" db="EMBL/GenBank/DDBJ databases">
        <authorList>
            <person name="Weist P."/>
        </authorList>
    </citation>
    <scope>NUCLEOTIDE SEQUENCE</scope>
</reference>